<feature type="non-terminal residue" evidence="2">
    <location>
        <position position="1"/>
    </location>
</feature>
<sequence>MASYDSPGTSLNGWHPGERVMQHKMGYDKAPGVGEMWRYIYGEMTDQHRKFHTSNLHFLPVVTLDKAGRPWSSILTGEDGNIGWITPAQRAASTLVLKPKVWEGDPFWDNTDQFDAQEGEEGMLIAGIGVEVSTRRRNKLAGKIKRLERNDESRKIMFDIRVDEATGNCPKYIVIRSLLPHPKTNPTVVYDHSNMSPTDRLPSEVISFIQAADTIWLGSAYLVDPSSSDAKLFPSHLGINHRGGRPGWVRVKPSDGRTLVIPDYSGNRFMSSLGNIEYTPVASVLIVDFDTGDILYLTGDAENLQGQAAEDIMPLHKSLTALRVTGYRFVKDALPLRQKAGIEPSPYSPAIKLLKEEIELQGAHTTFFEGVGGKLPQAILQKIDLHSPTIATFTFKSPSLSIQPGQAIILDFKALLGSPQYRHMSEGKPSLVNDDLIRTWTVSSYHPQTRGDAEGPESQSSFQLTMKEKEGGLVTGALFSIARGLNASKSHLLADVTPFNIEAGIVGVSGDFYLPLDEVSSESRIQTQQLFWAAGGIGFTPFLVMLRAILTSTSTDARKQSWDIVFALSTREPQILLPLVEKVFNTKPTDASDGPAHSNVRLHLHLFTRGPVPTSLTAQSSFDITTHQERLEDRWFVEQKETLEGRETYVCGPAEFENLVVNSLVNAVGLEKGKVRKEGFAY</sequence>
<proteinExistence type="predicted"/>
<gene>
    <name evidence="2" type="ORF">H1R20_g10105</name>
</gene>
<dbReference type="Gene3D" id="2.30.110.10">
    <property type="entry name" value="Electron Transport, Fmn-binding Protein, Chain A"/>
    <property type="match status" value="1"/>
</dbReference>
<accession>A0A9W8JA47</accession>
<dbReference type="PROSITE" id="PS51384">
    <property type="entry name" value="FAD_FR"/>
    <property type="match status" value="1"/>
</dbReference>
<evidence type="ECO:0000313" key="3">
    <source>
        <dbReference type="Proteomes" id="UP001140091"/>
    </source>
</evidence>
<evidence type="ECO:0000259" key="1">
    <source>
        <dbReference type="PROSITE" id="PS51384"/>
    </source>
</evidence>
<dbReference type="Gene3D" id="3.40.50.80">
    <property type="entry name" value="Nucleotide-binding domain of ferredoxin-NADP reductase (FNR) module"/>
    <property type="match status" value="1"/>
</dbReference>
<dbReference type="PANTHER" id="PTHR42815">
    <property type="entry name" value="FAD-BINDING, PUTATIVE (AFU_ORTHOLOGUE AFUA_6G07600)-RELATED"/>
    <property type="match status" value="1"/>
</dbReference>
<keyword evidence="3" id="KW-1185">Reference proteome</keyword>
<reference evidence="2" key="1">
    <citation type="submission" date="2022-06" db="EMBL/GenBank/DDBJ databases">
        <title>Genome Sequence of Candolleomyces eurysporus.</title>
        <authorList>
            <person name="Buettner E."/>
        </authorList>
    </citation>
    <scope>NUCLEOTIDE SEQUENCE</scope>
    <source>
        <strain evidence="2">VTCC 930004</strain>
    </source>
</reference>
<protein>
    <recommendedName>
        <fullName evidence="1">FAD-binding FR-type domain-containing protein</fullName>
    </recommendedName>
</protein>
<dbReference type="PANTHER" id="PTHR42815:SF2">
    <property type="entry name" value="FAD-BINDING, PUTATIVE (AFU_ORTHOLOGUE AFUA_6G07600)-RELATED"/>
    <property type="match status" value="1"/>
</dbReference>
<dbReference type="GO" id="GO:0016491">
    <property type="term" value="F:oxidoreductase activity"/>
    <property type="evidence" value="ECO:0007669"/>
    <property type="project" value="InterPro"/>
</dbReference>
<name>A0A9W8JA47_9AGAR</name>
<organism evidence="2 3">
    <name type="scientific">Candolleomyces eurysporus</name>
    <dbReference type="NCBI Taxonomy" id="2828524"/>
    <lineage>
        <taxon>Eukaryota</taxon>
        <taxon>Fungi</taxon>
        <taxon>Dikarya</taxon>
        <taxon>Basidiomycota</taxon>
        <taxon>Agaricomycotina</taxon>
        <taxon>Agaricomycetes</taxon>
        <taxon>Agaricomycetidae</taxon>
        <taxon>Agaricales</taxon>
        <taxon>Agaricineae</taxon>
        <taxon>Psathyrellaceae</taxon>
        <taxon>Candolleomyces</taxon>
    </lineage>
</organism>
<dbReference type="Proteomes" id="UP001140091">
    <property type="component" value="Unassembled WGS sequence"/>
</dbReference>
<evidence type="ECO:0000313" key="2">
    <source>
        <dbReference type="EMBL" id="KAJ2927003.1"/>
    </source>
</evidence>
<dbReference type="OrthoDB" id="436496at2759"/>
<dbReference type="InterPro" id="IPR039261">
    <property type="entry name" value="FNR_nucleotide-bd"/>
</dbReference>
<dbReference type="InterPro" id="IPR012349">
    <property type="entry name" value="Split_barrel_FMN-bd"/>
</dbReference>
<comment type="caution">
    <text evidence="2">The sequence shown here is derived from an EMBL/GenBank/DDBJ whole genome shotgun (WGS) entry which is preliminary data.</text>
</comment>
<dbReference type="AlphaFoldDB" id="A0A9W8JA47"/>
<feature type="domain" description="FAD-binding FR-type" evidence="1">
    <location>
        <begin position="372"/>
        <end position="515"/>
    </location>
</feature>
<dbReference type="SUPFAM" id="SSF52343">
    <property type="entry name" value="Ferredoxin reductase-like, C-terminal NADP-linked domain"/>
    <property type="match status" value="1"/>
</dbReference>
<dbReference type="InterPro" id="IPR017927">
    <property type="entry name" value="FAD-bd_FR_type"/>
</dbReference>
<dbReference type="EMBL" id="JANBPK010001040">
    <property type="protein sequence ID" value="KAJ2927003.1"/>
    <property type="molecule type" value="Genomic_DNA"/>
</dbReference>